<dbReference type="RefSeq" id="WP_191254024.1">
    <property type="nucleotide sequence ID" value="NZ_BNCI01000002.1"/>
</dbReference>
<feature type="coiled-coil region" evidence="4">
    <location>
        <begin position="5"/>
        <end position="32"/>
    </location>
</feature>
<dbReference type="Pfam" id="PF00015">
    <property type="entry name" value="MCPsignal"/>
    <property type="match status" value="1"/>
</dbReference>
<dbReference type="PANTHER" id="PTHR32089">
    <property type="entry name" value="METHYL-ACCEPTING CHEMOTAXIS PROTEIN MCPB"/>
    <property type="match status" value="1"/>
</dbReference>
<dbReference type="GO" id="GO:0007165">
    <property type="term" value="P:signal transduction"/>
    <property type="evidence" value="ECO:0007669"/>
    <property type="project" value="UniProtKB-KW"/>
</dbReference>
<organism evidence="6 7">
    <name type="scientific">Kordiimonas sediminis</name>
    <dbReference type="NCBI Taxonomy" id="1735581"/>
    <lineage>
        <taxon>Bacteria</taxon>
        <taxon>Pseudomonadati</taxon>
        <taxon>Pseudomonadota</taxon>
        <taxon>Alphaproteobacteria</taxon>
        <taxon>Kordiimonadales</taxon>
        <taxon>Kordiimonadaceae</taxon>
        <taxon>Kordiimonas</taxon>
    </lineage>
</organism>
<reference evidence="6" key="2">
    <citation type="submission" date="2020-09" db="EMBL/GenBank/DDBJ databases">
        <authorList>
            <person name="Sun Q."/>
            <person name="Kim S."/>
        </authorList>
    </citation>
    <scope>NUCLEOTIDE SEQUENCE</scope>
    <source>
        <strain evidence="6">KCTC 42590</strain>
    </source>
</reference>
<dbReference type="GO" id="GO:0004888">
    <property type="term" value="F:transmembrane signaling receptor activity"/>
    <property type="evidence" value="ECO:0007669"/>
    <property type="project" value="InterPro"/>
</dbReference>
<sequence length="409" mass="44179">MFNKSKELVAENNRLRAELEAVHKKAAETEQVFATVSEVMKRAAVGDLEARVLDWDAHGEEHAEMLGDVNRLLDMCDASIRESSAALSAAVGGDYNRRFLRQGMLGAFRQGAEVINTASKTMKKRQDEATTRREEIAGRFEQSILKIIAEVRGSADRLQETSNQLRADATTTQEMAAAVAAASEQATVNVQTVASAAEELQASFEEISRQVQNASERTDSASSEASSAGEVLGRLQTASESIGQVVTLIKDIAEQTNLLALNATIEAARAGEAGRGFAVVANEVKSLANQTSVATSEIDEQVGDIQNSTTSSVEAVREIAEVVHDLYSISETISASTTEQTHATLEISRNIQEASQGTMEVSQRISEVSNKADAILNSSEVIEAAVRELERELTELRTQSDEFLDEVRG</sequence>
<evidence type="ECO:0000256" key="2">
    <source>
        <dbReference type="ARBA" id="ARBA00029447"/>
    </source>
</evidence>
<comment type="caution">
    <text evidence="6">The sequence shown here is derived from an EMBL/GenBank/DDBJ whole genome shotgun (WGS) entry which is preliminary data.</text>
</comment>
<gene>
    <name evidence="6" type="ORF">GCM10017044_28210</name>
</gene>
<dbReference type="InterPro" id="IPR004090">
    <property type="entry name" value="Chemotax_Me-accpt_rcpt"/>
</dbReference>
<keyword evidence="4" id="KW-0175">Coiled coil</keyword>
<dbReference type="PRINTS" id="PR00260">
    <property type="entry name" value="CHEMTRNSDUCR"/>
</dbReference>
<dbReference type="EMBL" id="BNCI01000002">
    <property type="protein sequence ID" value="GHF31123.1"/>
    <property type="molecule type" value="Genomic_DNA"/>
</dbReference>
<evidence type="ECO:0000313" key="7">
    <source>
        <dbReference type="Proteomes" id="UP000630923"/>
    </source>
</evidence>
<name>A0A919EAU5_9PROT</name>
<proteinExistence type="inferred from homology"/>
<dbReference type="PROSITE" id="PS50111">
    <property type="entry name" value="CHEMOTAXIS_TRANSDUC_2"/>
    <property type="match status" value="1"/>
</dbReference>
<evidence type="ECO:0000313" key="6">
    <source>
        <dbReference type="EMBL" id="GHF31123.1"/>
    </source>
</evidence>
<evidence type="ECO:0000256" key="3">
    <source>
        <dbReference type="PROSITE-ProRule" id="PRU00284"/>
    </source>
</evidence>
<dbReference type="Gene3D" id="1.10.287.950">
    <property type="entry name" value="Methyl-accepting chemotaxis protein"/>
    <property type="match status" value="1"/>
</dbReference>
<accession>A0A919EAU5</accession>
<dbReference type="Proteomes" id="UP000630923">
    <property type="component" value="Unassembled WGS sequence"/>
</dbReference>
<evidence type="ECO:0000259" key="5">
    <source>
        <dbReference type="PROSITE" id="PS50111"/>
    </source>
</evidence>
<dbReference type="AlphaFoldDB" id="A0A919EAU5"/>
<keyword evidence="7" id="KW-1185">Reference proteome</keyword>
<keyword evidence="1 3" id="KW-0807">Transducer</keyword>
<dbReference type="InterPro" id="IPR004089">
    <property type="entry name" value="MCPsignal_dom"/>
</dbReference>
<dbReference type="PANTHER" id="PTHR32089:SF112">
    <property type="entry name" value="LYSOZYME-LIKE PROTEIN-RELATED"/>
    <property type="match status" value="1"/>
</dbReference>
<protein>
    <submittedName>
        <fullName evidence="6">Chemotaxis protein</fullName>
    </submittedName>
</protein>
<dbReference type="GO" id="GO:0006935">
    <property type="term" value="P:chemotaxis"/>
    <property type="evidence" value="ECO:0007669"/>
    <property type="project" value="InterPro"/>
</dbReference>
<evidence type="ECO:0000256" key="4">
    <source>
        <dbReference type="SAM" id="Coils"/>
    </source>
</evidence>
<dbReference type="GO" id="GO:0016020">
    <property type="term" value="C:membrane"/>
    <property type="evidence" value="ECO:0007669"/>
    <property type="project" value="InterPro"/>
</dbReference>
<evidence type="ECO:0000256" key="1">
    <source>
        <dbReference type="ARBA" id="ARBA00023224"/>
    </source>
</evidence>
<dbReference type="SMART" id="SM00283">
    <property type="entry name" value="MA"/>
    <property type="match status" value="1"/>
</dbReference>
<dbReference type="Gene3D" id="1.20.120.1530">
    <property type="match status" value="1"/>
</dbReference>
<feature type="domain" description="Methyl-accepting transducer" evidence="5">
    <location>
        <begin position="147"/>
        <end position="376"/>
    </location>
</feature>
<feature type="coiled-coil region" evidence="4">
    <location>
        <begin position="372"/>
        <end position="406"/>
    </location>
</feature>
<reference evidence="6" key="1">
    <citation type="journal article" date="2014" name="Int. J. Syst. Evol. Microbiol.">
        <title>Complete genome sequence of Corynebacterium casei LMG S-19264T (=DSM 44701T), isolated from a smear-ripened cheese.</title>
        <authorList>
            <consortium name="US DOE Joint Genome Institute (JGI-PGF)"/>
            <person name="Walter F."/>
            <person name="Albersmeier A."/>
            <person name="Kalinowski J."/>
            <person name="Ruckert C."/>
        </authorList>
    </citation>
    <scope>NUCLEOTIDE SEQUENCE</scope>
    <source>
        <strain evidence="6">KCTC 42590</strain>
    </source>
</reference>
<comment type="similarity">
    <text evidence="2">Belongs to the methyl-accepting chemotaxis (MCP) protein family.</text>
</comment>
<dbReference type="SUPFAM" id="SSF58104">
    <property type="entry name" value="Methyl-accepting chemotaxis protein (MCP) signaling domain"/>
    <property type="match status" value="1"/>
</dbReference>